<dbReference type="Proteomes" id="UP000229056">
    <property type="component" value="Unassembled WGS sequence"/>
</dbReference>
<name>A0A2H0W3M0_9BACT</name>
<sequence>MKKDEGPQKLSDLFGKIEQKKAPAHEWQDLALRIISDLGVPNFKRGSVFKICKDNTKEKVERAYNDTKELCKSGEKWKYFFKVIADSDSNIEHKIKST</sequence>
<proteinExistence type="predicted"/>
<gene>
    <name evidence="1" type="ORF">COT80_04290</name>
</gene>
<accession>A0A2H0W3M0</accession>
<reference evidence="2" key="1">
    <citation type="submission" date="2017-09" db="EMBL/GenBank/DDBJ databases">
        <title>Depth-based differentiation of microbial function through sediment-hosted aquifers and enrichment of novel symbionts in the deep terrestrial subsurface.</title>
        <authorList>
            <person name="Probst A.J."/>
            <person name="Ladd B."/>
            <person name="Jarett J.K."/>
            <person name="Geller-Mcgrath D.E."/>
            <person name="Sieber C.M.K."/>
            <person name="Emerson J.B."/>
            <person name="Anantharaman K."/>
            <person name="Thomas B.C."/>
            <person name="Malmstrom R."/>
            <person name="Stieglmeier M."/>
            <person name="Klingl A."/>
            <person name="Woyke T."/>
            <person name="Ryan C.M."/>
            <person name="Banfield J.F."/>
        </authorList>
    </citation>
    <scope>NUCLEOTIDE SEQUENCE [LARGE SCALE GENOMIC DNA]</scope>
</reference>
<evidence type="ECO:0000313" key="1">
    <source>
        <dbReference type="EMBL" id="PIS05958.1"/>
    </source>
</evidence>
<organism evidence="1 2">
    <name type="scientific">Candidatus Buchananbacteria bacterium CG10_big_fil_rev_8_21_14_0_10_33_19</name>
    <dbReference type="NCBI Taxonomy" id="1974525"/>
    <lineage>
        <taxon>Bacteria</taxon>
        <taxon>Candidatus Buchananiibacteriota</taxon>
    </lineage>
</organism>
<comment type="caution">
    <text evidence="1">The sequence shown here is derived from an EMBL/GenBank/DDBJ whole genome shotgun (WGS) entry which is preliminary data.</text>
</comment>
<dbReference type="EMBL" id="PEZY01000012">
    <property type="protein sequence ID" value="PIS05958.1"/>
    <property type="molecule type" value="Genomic_DNA"/>
</dbReference>
<evidence type="ECO:0000313" key="2">
    <source>
        <dbReference type="Proteomes" id="UP000229056"/>
    </source>
</evidence>
<dbReference type="AlphaFoldDB" id="A0A2H0W3M0"/>
<protein>
    <submittedName>
        <fullName evidence="1">Uncharacterized protein</fullName>
    </submittedName>
</protein>